<gene>
    <name evidence="1" type="ORF">O181_023954</name>
</gene>
<dbReference type="EMBL" id="AVOT02007592">
    <property type="protein sequence ID" value="MBW0484239.1"/>
    <property type="molecule type" value="Genomic_DNA"/>
</dbReference>
<sequence length="234" mass="26133">MLESDSRIIKMKLANDSGQATNLDEHKNLQNPPACISLCAELPLFSMSKLFSARNETLQASDGIAPYRRFLLVLVARLRPNYAFQTVNYSFKLKSRIKYDIKGACHKPGAGHPHAVNQCPMACPFVSYALSSHLSNHTFSTNKTLMEGLEFSLGLGAATVIRTTRNRSIGPQFAPPVECLTDADKKSEQRFDFSLDNSILGAPWKEPKKDKETKAQETWKTPLVHKTPCFTPKF</sequence>
<organism evidence="1 2">
    <name type="scientific">Austropuccinia psidii MF-1</name>
    <dbReference type="NCBI Taxonomy" id="1389203"/>
    <lineage>
        <taxon>Eukaryota</taxon>
        <taxon>Fungi</taxon>
        <taxon>Dikarya</taxon>
        <taxon>Basidiomycota</taxon>
        <taxon>Pucciniomycotina</taxon>
        <taxon>Pucciniomycetes</taxon>
        <taxon>Pucciniales</taxon>
        <taxon>Sphaerophragmiaceae</taxon>
        <taxon>Austropuccinia</taxon>
    </lineage>
</organism>
<evidence type="ECO:0000313" key="1">
    <source>
        <dbReference type="EMBL" id="MBW0484239.1"/>
    </source>
</evidence>
<protein>
    <submittedName>
        <fullName evidence="1">Uncharacterized protein</fullName>
    </submittedName>
</protein>
<keyword evidence="2" id="KW-1185">Reference proteome</keyword>
<dbReference type="Proteomes" id="UP000765509">
    <property type="component" value="Unassembled WGS sequence"/>
</dbReference>
<reference evidence="1" key="1">
    <citation type="submission" date="2021-03" db="EMBL/GenBank/DDBJ databases">
        <title>Draft genome sequence of rust myrtle Austropuccinia psidii MF-1, a brazilian biotype.</title>
        <authorList>
            <person name="Quecine M.C."/>
            <person name="Pachon D.M.R."/>
            <person name="Bonatelli M.L."/>
            <person name="Correr F.H."/>
            <person name="Franceschini L.M."/>
            <person name="Leite T.F."/>
            <person name="Margarido G.R.A."/>
            <person name="Almeida C.A."/>
            <person name="Ferrarezi J.A."/>
            <person name="Labate C.A."/>
        </authorList>
    </citation>
    <scope>NUCLEOTIDE SEQUENCE</scope>
    <source>
        <strain evidence="1">MF-1</strain>
    </source>
</reference>
<comment type="caution">
    <text evidence="1">The sequence shown here is derived from an EMBL/GenBank/DDBJ whole genome shotgun (WGS) entry which is preliminary data.</text>
</comment>
<accession>A0A9Q3GZ68</accession>
<proteinExistence type="predicted"/>
<evidence type="ECO:0000313" key="2">
    <source>
        <dbReference type="Proteomes" id="UP000765509"/>
    </source>
</evidence>
<dbReference type="AlphaFoldDB" id="A0A9Q3GZ68"/>
<name>A0A9Q3GZ68_9BASI</name>